<dbReference type="AlphaFoldDB" id="A0A4R2CPW1"/>
<gene>
    <name evidence="1" type="ORF">EV665_11319</name>
</gene>
<dbReference type="EMBL" id="SLVX01000013">
    <property type="protein sequence ID" value="TCN41434.1"/>
    <property type="molecule type" value="Genomic_DNA"/>
</dbReference>
<comment type="caution">
    <text evidence="1">The sequence shown here is derived from an EMBL/GenBank/DDBJ whole genome shotgun (WGS) entry which is preliminary data.</text>
</comment>
<organism evidence="1 2">
    <name type="scientific">Shinella granuli</name>
    <dbReference type="NCBI Taxonomy" id="323621"/>
    <lineage>
        <taxon>Bacteria</taxon>
        <taxon>Pseudomonadati</taxon>
        <taxon>Pseudomonadota</taxon>
        <taxon>Alphaproteobacteria</taxon>
        <taxon>Hyphomicrobiales</taxon>
        <taxon>Rhizobiaceae</taxon>
        <taxon>Shinella</taxon>
    </lineage>
</organism>
<reference evidence="1 2" key="1">
    <citation type="submission" date="2019-03" db="EMBL/GenBank/DDBJ databases">
        <title>Genomic Encyclopedia of Type Strains, Phase IV (KMG-IV): sequencing the most valuable type-strain genomes for metagenomic binning, comparative biology and taxonomic classification.</title>
        <authorList>
            <person name="Goeker M."/>
        </authorList>
    </citation>
    <scope>NUCLEOTIDE SEQUENCE [LARGE SCALE GENOMIC DNA]</scope>
    <source>
        <strain evidence="1 2">DSM 18401</strain>
    </source>
</reference>
<dbReference type="RefSeq" id="WP_133035330.1">
    <property type="nucleotide sequence ID" value="NZ_BAABEI010000012.1"/>
</dbReference>
<evidence type="ECO:0000313" key="1">
    <source>
        <dbReference type="EMBL" id="TCN41434.1"/>
    </source>
</evidence>
<keyword evidence="2" id="KW-1185">Reference proteome</keyword>
<accession>A0A4R2CPW1</accession>
<proteinExistence type="predicted"/>
<protein>
    <recommendedName>
        <fullName evidence="3">Baseplate protein J-like domain-containing protein</fullName>
    </recommendedName>
</protein>
<evidence type="ECO:0000313" key="2">
    <source>
        <dbReference type="Proteomes" id="UP000295351"/>
    </source>
</evidence>
<dbReference type="Proteomes" id="UP000295351">
    <property type="component" value="Unassembled WGS sequence"/>
</dbReference>
<evidence type="ECO:0008006" key="3">
    <source>
        <dbReference type="Google" id="ProtNLM"/>
    </source>
</evidence>
<sequence>MSDYGVVPTGFASKTLDVLLAEIEQKNVDRFGSDIIQDEQSPLGQFNGLFADTLADVWETFLNLYQSFDVDGAEGPHLDIIGKFQRLQRLTGELDVAFRTRITNDGKTDIKLSKRINDISAIDGVSFAWIIENSSHEANSYGMPPHSVAHAVIGGDDEDVAKVIYENAIGGIGLFGDYPVSIEADGFCRTVLFIRPIEVPIRVELDVRHIADACQCAPPSVGTITQFVIDAFAGECGYKNGDTVTEDRIVAETAQIGNMKIVDCRIAKVANSQPAASIATTIYERPVIISPNVIVRYV</sequence>
<name>A0A4R2CPW1_SHIGR</name>